<comment type="subcellular location">
    <subcellularLocation>
        <location evidence="5">Cytoplasm</location>
    </subcellularLocation>
</comment>
<dbReference type="RefSeq" id="WP_038488470.1">
    <property type="nucleotide sequence ID" value="NZ_CP009962.1"/>
</dbReference>
<organism evidence="7 8">
    <name type="scientific">Collimonas arenae</name>
    <dbReference type="NCBI Taxonomy" id="279058"/>
    <lineage>
        <taxon>Bacteria</taxon>
        <taxon>Pseudomonadati</taxon>
        <taxon>Pseudomonadota</taxon>
        <taxon>Betaproteobacteria</taxon>
        <taxon>Burkholderiales</taxon>
        <taxon>Oxalobacteraceae</taxon>
        <taxon>Collimonas</taxon>
    </lineage>
</organism>
<accession>A0A0A1FCG6</accession>
<comment type="function">
    <text evidence="5">Acetylates the N-terminal alanine of ribosomal protein bS18.</text>
</comment>
<keyword evidence="8" id="KW-1185">Reference proteome</keyword>
<comment type="catalytic activity">
    <reaction evidence="5">
        <text>N-terminal L-alanyl-[ribosomal protein bS18] + acetyl-CoA = N-terminal N(alpha)-acetyl-L-alanyl-[ribosomal protein bS18] + CoA + H(+)</text>
        <dbReference type="Rhea" id="RHEA:43756"/>
        <dbReference type="Rhea" id="RHEA-COMP:10676"/>
        <dbReference type="Rhea" id="RHEA-COMP:10677"/>
        <dbReference type="ChEBI" id="CHEBI:15378"/>
        <dbReference type="ChEBI" id="CHEBI:57287"/>
        <dbReference type="ChEBI" id="CHEBI:57288"/>
        <dbReference type="ChEBI" id="CHEBI:64718"/>
        <dbReference type="ChEBI" id="CHEBI:83683"/>
        <dbReference type="EC" id="2.3.1.266"/>
    </reaction>
</comment>
<dbReference type="PANTHER" id="PTHR43420:SF12">
    <property type="entry name" value="N-ACETYLTRANSFERASE DOMAIN-CONTAINING PROTEIN"/>
    <property type="match status" value="1"/>
</dbReference>
<evidence type="ECO:0000256" key="3">
    <source>
        <dbReference type="ARBA" id="ARBA00022679"/>
    </source>
</evidence>
<evidence type="ECO:0000256" key="1">
    <source>
        <dbReference type="ARBA" id="ARBA00005395"/>
    </source>
</evidence>
<dbReference type="Proteomes" id="UP000030302">
    <property type="component" value="Chromosome"/>
</dbReference>
<dbReference type="SUPFAM" id="SSF55729">
    <property type="entry name" value="Acyl-CoA N-acyltransferases (Nat)"/>
    <property type="match status" value="1"/>
</dbReference>
<dbReference type="GO" id="GO:0008999">
    <property type="term" value="F:protein-N-terminal-alanine acetyltransferase activity"/>
    <property type="evidence" value="ECO:0007669"/>
    <property type="project" value="UniProtKB-UniRule"/>
</dbReference>
<evidence type="ECO:0000256" key="4">
    <source>
        <dbReference type="ARBA" id="ARBA00023315"/>
    </source>
</evidence>
<protein>
    <recommendedName>
        <fullName evidence="5">[Ribosomal protein bS18]-alanine N-acetyltransferase</fullName>
        <ecNumber evidence="5">2.3.1.266</ecNumber>
    </recommendedName>
</protein>
<dbReference type="InterPro" id="IPR050680">
    <property type="entry name" value="YpeA/RimI_acetyltransf"/>
</dbReference>
<dbReference type="InterPro" id="IPR000182">
    <property type="entry name" value="GNAT_dom"/>
</dbReference>
<comment type="caution">
    <text evidence="5">Lacks conserved residue(s) required for the propagation of feature annotation.</text>
</comment>
<dbReference type="PANTHER" id="PTHR43420">
    <property type="entry name" value="ACETYLTRANSFERASE"/>
    <property type="match status" value="1"/>
</dbReference>
<dbReference type="InterPro" id="IPR043690">
    <property type="entry name" value="RimI"/>
</dbReference>
<dbReference type="PROSITE" id="PS51186">
    <property type="entry name" value="GNAT"/>
    <property type="match status" value="1"/>
</dbReference>
<dbReference type="GO" id="GO:0005737">
    <property type="term" value="C:cytoplasm"/>
    <property type="evidence" value="ECO:0007669"/>
    <property type="project" value="UniProtKB-SubCell"/>
</dbReference>
<dbReference type="HAMAP" id="MF_02210">
    <property type="entry name" value="RimI"/>
    <property type="match status" value="1"/>
</dbReference>
<evidence type="ECO:0000259" key="6">
    <source>
        <dbReference type="PROSITE" id="PS51186"/>
    </source>
</evidence>
<dbReference type="NCBIfam" id="TIGR01575">
    <property type="entry name" value="rimI"/>
    <property type="match status" value="1"/>
</dbReference>
<evidence type="ECO:0000256" key="2">
    <source>
        <dbReference type="ARBA" id="ARBA00022490"/>
    </source>
</evidence>
<proteinExistence type="inferred from homology"/>
<dbReference type="EMBL" id="CP009962">
    <property type="protein sequence ID" value="AIY41349.1"/>
    <property type="molecule type" value="Genomic_DNA"/>
</dbReference>
<keyword evidence="2 5" id="KW-0963">Cytoplasm</keyword>
<keyword evidence="4 5" id="KW-0012">Acyltransferase</keyword>
<comment type="similarity">
    <text evidence="1 5">Belongs to the acetyltransferase family. RimI subfamily.</text>
</comment>
<sequence>MSASPKPSPGLQRPLAFAAMRVEDLDEVLAIEKSVYSHPWTHGNFIDSIQSGYQCWVLRDAGGALLGYFFMMGALDEAHLLNISVHGDMHRRGIGKMLLDKVCILAHQSQMQSVLLEVRPSNTRAIEIYQRYGFAEIGRRRDYYPAAGDKREEAIVMRLSL</sequence>
<gene>
    <name evidence="5" type="primary">rimI</name>
    <name evidence="7" type="ORF">LT85_2191</name>
</gene>
<dbReference type="CDD" id="cd04301">
    <property type="entry name" value="NAT_SF"/>
    <property type="match status" value="1"/>
</dbReference>
<dbReference type="STRING" id="279058.LT85_2191"/>
<feature type="domain" description="N-acetyltransferase" evidence="6">
    <location>
        <begin position="15"/>
        <end position="161"/>
    </location>
</feature>
<reference evidence="8" key="1">
    <citation type="journal article" date="2014" name="Soil Biol. Biochem.">
        <title>Structure and function of bacterial communities in ageing soils: Insights from the Mendocino ecological staircase.</title>
        <authorList>
            <person name="Uroz S."/>
            <person name="Tech J.J."/>
            <person name="Sawaya N.A."/>
            <person name="Frey-Klett P."/>
            <person name="Leveau J.H.J."/>
        </authorList>
    </citation>
    <scope>NUCLEOTIDE SEQUENCE [LARGE SCALE GENOMIC DNA]</scope>
    <source>
        <strain evidence="8">Cal35</strain>
    </source>
</reference>
<dbReference type="InterPro" id="IPR006464">
    <property type="entry name" value="AcTrfase_RimI/Ard1"/>
</dbReference>
<dbReference type="KEGG" id="care:LT85_2191"/>
<evidence type="ECO:0000256" key="5">
    <source>
        <dbReference type="HAMAP-Rule" id="MF_02210"/>
    </source>
</evidence>
<dbReference type="Pfam" id="PF00583">
    <property type="entry name" value="Acetyltransf_1"/>
    <property type="match status" value="1"/>
</dbReference>
<dbReference type="InterPro" id="IPR016181">
    <property type="entry name" value="Acyl_CoA_acyltransferase"/>
</dbReference>
<feature type="active site" description="Proton acceptor" evidence="5">
    <location>
        <position position="117"/>
    </location>
</feature>
<feature type="binding site" evidence="5">
    <location>
        <begin position="91"/>
        <end position="96"/>
    </location>
    <ligand>
        <name>acetyl-CoA</name>
        <dbReference type="ChEBI" id="CHEBI:57288"/>
    </ligand>
</feature>
<feature type="active site" description="Proton donor" evidence="5">
    <location>
        <position position="129"/>
    </location>
</feature>
<keyword evidence="3 5" id="KW-0808">Transferase</keyword>
<name>A0A0A1FCG6_9BURK</name>
<dbReference type="OrthoDB" id="9796919at2"/>
<dbReference type="EC" id="2.3.1.266" evidence="5"/>
<evidence type="ECO:0000313" key="7">
    <source>
        <dbReference type="EMBL" id="AIY41349.1"/>
    </source>
</evidence>
<feature type="binding site" evidence="5">
    <location>
        <position position="122"/>
    </location>
    <ligand>
        <name>acetyl-CoA</name>
        <dbReference type="ChEBI" id="CHEBI:57288"/>
    </ligand>
</feature>
<evidence type="ECO:0000313" key="8">
    <source>
        <dbReference type="Proteomes" id="UP000030302"/>
    </source>
</evidence>
<dbReference type="HOGENOM" id="CLU_013985_23_2_4"/>
<dbReference type="AlphaFoldDB" id="A0A0A1FCG6"/>
<dbReference type="Gene3D" id="3.40.630.30">
    <property type="match status" value="1"/>
</dbReference>